<reference evidence="2 3" key="1">
    <citation type="submission" date="2015-09" db="EMBL/GenBank/DDBJ databases">
        <title>Draft genome of a European isolate of the apple canker pathogen Neonectria ditissima.</title>
        <authorList>
            <person name="Gomez-Cortecero A."/>
            <person name="Harrison R.J."/>
            <person name="Armitage A.D."/>
        </authorList>
    </citation>
    <scope>NUCLEOTIDE SEQUENCE [LARGE SCALE GENOMIC DNA]</scope>
    <source>
        <strain evidence="2 3">R09/05</strain>
    </source>
</reference>
<dbReference type="Pfam" id="PF00107">
    <property type="entry name" value="ADH_zinc_N"/>
    <property type="match status" value="1"/>
</dbReference>
<dbReference type="Gene3D" id="3.40.50.720">
    <property type="entry name" value="NAD(P)-binding Rossmann-like Domain"/>
    <property type="match status" value="1"/>
</dbReference>
<protein>
    <recommendedName>
        <fullName evidence="1">Enoyl reductase (ER) domain-containing protein</fullName>
    </recommendedName>
</protein>
<evidence type="ECO:0000313" key="2">
    <source>
        <dbReference type="EMBL" id="KPM39351.1"/>
    </source>
</evidence>
<dbReference type="Gene3D" id="3.90.180.10">
    <property type="entry name" value="Medium-chain alcohol dehydrogenases, catalytic domain"/>
    <property type="match status" value="1"/>
</dbReference>
<dbReference type="InterPro" id="IPR011032">
    <property type="entry name" value="GroES-like_sf"/>
</dbReference>
<dbReference type="InterPro" id="IPR020843">
    <property type="entry name" value="ER"/>
</dbReference>
<proteinExistence type="predicted"/>
<sequence length="350" mass="37692">MSLPETTTQWIVRRAEGSSGLEKQEAPIPQLGHNDVLIKVHAISLNYHDVGTIAGHYESLPNVVPVSDGSGVVLAVGSDIKDFQPGDRVTTVMNGAHQSGPIKPHYVNLLLGNALNGVLQQYLVVPEQYIIPLPRNLSFIQGSTLPVAGLTAWDALYGAQGRPLLQGQWIRTQGTGGVSTFAMLFAKAAGAKVIATTSSVEKADRLKKIGADHVINYNEVQNWGEQAKSLTPDGEGVDIVVEIGGGATLKQSLNAVKMDGLTSVVGLRAGANPAEQPALLDMFFHFCTMRIARVGSRVQFGDMNRAIEVNDIKPVIDDRVFGLEEAREAFTYLESMRHFGKVCIEVVKDA</sequence>
<dbReference type="SUPFAM" id="SSF50129">
    <property type="entry name" value="GroES-like"/>
    <property type="match status" value="1"/>
</dbReference>
<dbReference type="InterPro" id="IPR013149">
    <property type="entry name" value="ADH-like_C"/>
</dbReference>
<dbReference type="PANTHER" id="PTHR45033:SF2">
    <property type="entry name" value="ZINC-TYPE ALCOHOL DEHYDROGENASE-LIKE PROTEIN C1773.06C"/>
    <property type="match status" value="1"/>
</dbReference>
<evidence type="ECO:0000313" key="3">
    <source>
        <dbReference type="Proteomes" id="UP000050424"/>
    </source>
</evidence>
<evidence type="ECO:0000259" key="1">
    <source>
        <dbReference type="SMART" id="SM00829"/>
    </source>
</evidence>
<accession>A0A0P7ANH2</accession>
<dbReference type="STRING" id="78410.A0A0P7ANH2"/>
<dbReference type="SUPFAM" id="SSF51735">
    <property type="entry name" value="NAD(P)-binding Rossmann-fold domains"/>
    <property type="match status" value="1"/>
</dbReference>
<organism evidence="2 3">
    <name type="scientific">Neonectria ditissima</name>
    <dbReference type="NCBI Taxonomy" id="78410"/>
    <lineage>
        <taxon>Eukaryota</taxon>
        <taxon>Fungi</taxon>
        <taxon>Dikarya</taxon>
        <taxon>Ascomycota</taxon>
        <taxon>Pezizomycotina</taxon>
        <taxon>Sordariomycetes</taxon>
        <taxon>Hypocreomycetidae</taxon>
        <taxon>Hypocreales</taxon>
        <taxon>Nectriaceae</taxon>
        <taxon>Neonectria</taxon>
    </lineage>
</organism>
<dbReference type="OrthoDB" id="9930022at2759"/>
<dbReference type="AlphaFoldDB" id="A0A0P7ANH2"/>
<dbReference type="EMBL" id="LKCW01000109">
    <property type="protein sequence ID" value="KPM39351.1"/>
    <property type="molecule type" value="Genomic_DNA"/>
</dbReference>
<dbReference type="SMART" id="SM00829">
    <property type="entry name" value="PKS_ER"/>
    <property type="match status" value="1"/>
</dbReference>
<dbReference type="PANTHER" id="PTHR45033">
    <property type="match status" value="1"/>
</dbReference>
<dbReference type="GO" id="GO:0016491">
    <property type="term" value="F:oxidoreductase activity"/>
    <property type="evidence" value="ECO:0007669"/>
    <property type="project" value="InterPro"/>
</dbReference>
<feature type="domain" description="Enoyl reductase (ER)" evidence="1">
    <location>
        <begin position="17"/>
        <end position="344"/>
    </location>
</feature>
<dbReference type="InterPro" id="IPR052711">
    <property type="entry name" value="Zinc_ADH-like"/>
</dbReference>
<dbReference type="CDD" id="cd08276">
    <property type="entry name" value="MDR7"/>
    <property type="match status" value="1"/>
</dbReference>
<dbReference type="InterPro" id="IPR036291">
    <property type="entry name" value="NAD(P)-bd_dom_sf"/>
</dbReference>
<dbReference type="InterPro" id="IPR013154">
    <property type="entry name" value="ADH-like_N"/>
</dbReference>
<dbReference type="Pfam" id="PF08240">
    <property type="entry name" value="ADH_N"/>
    <property type="match status" value="1"/>
</dbReference>
<dbReference type="Proteomes" id="UP000050424">
    <property type="component" value="Unassembled WGS sequence"/>
</dbReference>
<comment type="caution">
    <text evidence="2">The sequence shown here is derived from an EMBL/GenBank/DDBJ whole genome shotgun (WGS) entry which is preliminary data.</text>
</comment>
<name>A0A0P7ANH2_9HYPO</name>
<gene>
    <name evidence="2" type="ORF">AK830_g7205</name>
</gene>
<keyword evidence="3" id="KW-1185">Reference proteome</keyword>